<evidence type="ECO:0000313" key="3">
    <source>
        <dbReference type="Proteomes" id="UP000681027"/>
    </source>
</evidence>
<dbReference type="InterPro" id="IPR024987">
    <property type="entry name" value="DUF3889"/>
</dbReference>
<dbReference type="RefSeq" id="WP_213100239.1">
    <property type="nucleotide sequence ID" value="NZ_JAGYPM010000001.1"/>
</dbReference>
<keyword evidence="3" id="KW-1185">Reference proteome</keyword>
<accession>A0ABS5NP58</accession>
<organism evidence="2 3">
    <name type="scientific">Cytobacillus citreus</name>
    <dbReference type="NCBI Taxonomy" id="2833586"/>
    <lineage>
        <taxon>Bacteria</taxon>
        <taxon>Bacillati</taxon>
        <taxon>Bacillota</taxon>
        <taxon>Bacilli</taxon>
        <taxon>Bacillales</taxon>
        <taxon>Bacillaceae</taxon>
        <taxon>Cytobacillus</taxon>
    </lineage>
</organism>
<sequence length="106" mass="12265">MKRIFLIIMMVGLFMSSGIMAKANAEQPDYEKYGRIAIEVVKEDYPGVDVVEYQYKGRQKVSDTDVMDSFAFQVKKDTKPVTVIVKIWHSLHNKKFLKMTVEEQKG</sequence>
<evidence type="ECO:0000313" key="2">
    <source>
        <dbReference type="EMBL" id="MBS4188719.1"/>
    </source>
</evidence>
<protein>
    <submittedName>
        <fullName evidence="2">DUF3889 domain-containing protein</fullName>
    </submittedName>
</protein>
<dbReference type="Proteomes" id="UP000681027">
    <property type="component" value="Unassembled WGS sequence"/>
</dbReference>
<evidence type="ECO:0000256" key="1">
    <source>
        <dbReference type="SAM" id="SignalP"/>
    </source>
</evidence>
<gene>
    <name evidence="2" type="ORF">KHA94_00605</name>
</gene>
<dbReference type="Gene3D" id="3.10.450.390">
    <property type="entry name" value="Protein of unknown function DUF3889"/>
    <property type="match status" value="1"/>
</dbReference>
<comment type="caution">
    <text evidence="2">The sequence shown here is derived from an EMBL/GenBank/DDBJ whole genome shotgun (WGS) entry which is preliminary data.</text>
</comment>
<proteinExistence type="predicted"/>
<feature type="chain" id="PRO_5045914173" evidence="1">
    <location>
        <begin position="22"/>
        <end position="106"/>
    </location>
</feature>
<reference evidence="2 3" key="1">
    <citation type="submission" date="2021-05" db="EMBL/GenBank/DDBJ databases">
        <title>Novel Bacillus species.</title>
        <authorList>
            <person name="Liu G."/>
        </authorList>
    </citation>
    <scope>NUCLEOTIDE SEQUENCE [LARGE SCALE GENOMIC DNA]</scope>
    <source>
        <strain evidence="2 3">FJAT-49705</strain>
    </source>
</reference>
<keyword evidence="1" id="KW-0732">Signal</keyword>
<dbReference type="EMBL" id="JAGYPM010000001">
    <property type="protein sequence ID" value="MBS4188719.1"/>
    <property type="molecule type" value="Genomic_DNA"/>
</dbReference>
<feature type="signal peptide" evidence="1">
    <location>
        <begin position="1"/>
        <end position="21"/>
    </location>
</feature>
<name>A0ABS5NP58_9BACI</name>
<dbReference type="Pfam" id="PF13028">
    <property type="entry name" value="DUF3889"/>
    <property type="match status" value="1"/>
</dbReference>